<organism evidence="2 3">
    <name type="scientific">Necator americanus</name>
    <name type="common">Human hookworm</name>
    <dbReference type="NCBI Taxonomy" id="51031"/>
    <lineage>
        <taxon>Eukaryota</taxon>
        <taxon>Metazoa</taxon>
        <taxon>Ecdysozoa</taxon>
        <taxon>Nematoda</taxon>
        <taxon>Chromadorea</taxon>
        <taxon>Rhabditida</taxon>
        <taxon>Rhabditina</taxon>
        <taxon>Rhabditomorpha</taxon>
        <taxon>Strongyloidea</taxon>
        <taxon>Ancylostomatidae</taxon>
        <taxon>Bunostominae</taxon>
        <taxon>Necator</taxon>
    </lineage>
</organism>
<proteinExistence type="predicted"/>
<sequence length="204" mass="23522">MFRKKVSGFLLCEILVWYHWLTEQLAVAAQVSALRCAQYVAISSLLGSDEAIDIEATERLDQHDYDLEMGSSRATLIQKGVKTFAIRFNTEKSTTNIKEDLWNVYLGTYGPRSKRRSLSCSSYSQRCHDPQIFHGDSQFMCRRDPPCLSLRAIHQNNKEDREERWKDAILSFENDLGLEEPARDSAWTFWMAFLYAGTIYTTIG</sequence>
<dbReference type="OrthoDB" id="297496at2759"/>
<protein>
    <recommendedName>
        <fullName evidence="4">Potassium channel domain-containing protein</fullName>
    </recommendedName>
</protein>
<dbReference type="EMBL" id="KI660117">
    <property type="protein sequence ID" value="ETN78053.1"/>
    <property type="molecule type" value="Genomic_DNA"/>
</dbReference>
<feature type="signal peptide" evidence="1">
    <location>
        <begin position="1"/>
        <end position="28"/>
    </location>
</feature>
<evidence type="ECO:0000256" key="1">
    <source>
        <dbReference type="SAM" id="SignalP"/>
    </source>
</evidence>
<accession>W2T838</accession>
<reference evidence="3" key="1">
    <citation type="journal article" date="2014" name="Nat. Genet.">
        <title>Genome of the human hookworm Necator americanus.</title>
        <authorList>
            <person name="Tang Y.T."/>
            <person name="Gao X."/>
            <person name="Rosa B.A."/>
            <person name="Abubucker S."/>
            <person name="Hallsworth-Pepin K."/>
            <person name="Martin J."/>
            <person name="Tyagi R."/>
            <person name="Heizer E."/>
            <person name="Zhang X."/>
            <person name="Bhonagiri-Palsikar V."/>
            <person name="Minx P."/>
            <person name="Warren W.C."/>
            <person name="Wang Q."/>
            <person name="Zhan B."/>
            <person name="Hotez P.J."/>
            <person name="Sternberg P.W."/>
            <person name="Dougall A."/>
            <person name="Gaze S.T."/>
            <person name="Mulvenna J."/>
            <person name="Sotillo J."/>
            <person name="Ranganathan S."/>
            <person name="Rabelo E.M."/>
            <person name="Wilson R.K."/>
            <person name="Felgner P.L."/>
            <person name="Bethony J."/>
            <person name="Hawdon J.M."/>
            <person name="Gasser R.B."/>
            <person name="Loukas A."/>
            <person name="Mitreva M."/>
        </authorList>
    </citation>
    <scope>NUCLEOTIDE SEQUENCE [LARGE SCALE GENOMIC DNA]</scope>
</reference>
<dbReference type="Proteomes" id="UP000053676">
    <property type="component" value="Unassembled WGS sequence"/>
</dbReference>
<gene>
    <name evidence="2" type="ORF">NECAME_03012</name>
</gene>
<evidence type="ECO:0000313" key="2">
    <source>
        <dbReference type="EMBL" id="ETN78053.1"/>
    </source>
</evidence>
<dbReference type="Gene3D" id="1.10.287.70">
    <property type="match status" value="1"/>
</dbReference>
<keyword evidence="3" id="KW-1185">Reference proteome</keyword>
<evidence type="ECO:0000313" key="3">
    <source>
        <dbReference type="Proteomes" id="UP000053676"/>
    </source>
</evidence>
<dbReference type="KEGG" id="nai:NECAME_03012"/>
<evidence type="ECO:0008006" key="4">
    <source>
        <dbReference type="Google" id="ProtNLM"/>
    </source>
</evidence>
<dbReference type="AlphaFoldDB" id="W2T838"/>
<keyword evidence="1" id="KW-0732">Signal</keyword>
<name>W2T838_NECAM</name>
<feature type="chain" id="PRO_5004826455" description="Potassium channel domain-containing protein" evidence="1">
    <location>
        <begin position="29"/>
        <end position="204"/>
    </location>
</feature>